<evidence type="ECO:0000259" key="1">
    <source>
        <dbReference type="PROSITE" id="PS51707"/>
    </source>
</evidence>
<reference evidence="2 3" key="1">
    <citation type="submission" date="2018-01" db="EMBL/GenBank/DDBJ databases">
        <title>Whole genome sequencing of Histamine producing bacteria.</title>
        <authorList>
            <person name="Butler K."/>
        </authorList>
    </citation>
    <scope>NUCLEOTIDE SEQUENCE [LARGE SCALE GENOMIC DNA]</scope>
    <source>
        <strain evidence="2 3">DSM 100436</strain>
    </source>
</reference>
<feature type="domain" description="CYTH" evidence="1">
    <location>
        <begin position="9"/>
        <end position="180"/>
    </location>
</feature>
<dbReference type="InterPro" id="IPR008173">
    <property type="entry name" value="Adenylyl_cyclase_CyaB"/>
</dbReference>
<dbReference type="OrthoDB" id="8443111at2"/>
<sequence length="186" mass="21635">MSTDHFNGKYEVELKYRIQSKTNFLSLLARMPHEIMFEDNMEQDWFFDTPDQHLKSQGKSLSIRELEPSGIKLWIVKGPEPDRCEATNITDSSSAKSMLETMGYQVTLTAKKVRSIYFIDEYHITVDFLEGIGRFAEFAIMTDDESKLLACRKELECLAEKFGLGEGDLEFRSYRQMREEKTDCLL</sequence>
<dbReference type="PANTHER" id="PTHR21028:SF2">
    <property type="entry name" value="CYTH DOMAIN-CONTAINING PROTEIN"/>
    <property type="match status" value="1"/>
</dbReference>
<dbReference type="AlphaFoldDB" id="A0A2T3NVE1"/>
<comment type="caution">
    <text evidence="2">The sequence shown here is derived from an EMBL/GenBank/DDBJ whole genome shotgun (WGS) entry which is preliminary data.</text>
</comment>
<dbReference type="PANTHER" id="PTHR21028">
    <property type="entry name" value="SI:CH211-156B7.4"/>
    <property type="match status" value="1"/>
</dbReference>
<dbReference type="NCBIfam" id="TIGR00318">
    <property type="entry name" value="cyaB"/>
    <property type="match status" value="1"/>
</dbReference>
<dbReference type="InterPro" id="IPR023577">
    <property type="entry name" value="CYTH_domain"/>
</dbReference>
<dbReference type="SUPFAM" id="SSF55154">
    <property type="entry name" value="CYTH-like phosphatases"/>
    <property type="match status" value="1"/>
</dbReference>
<gene>
    <name evidence="2" type="primary">cyaB</name>
    <name evidence="2" type="ORF">C9I98_09205</name>
</gene>
<protein>
    <submittedName>
        <fullName evidence="2">Class IV adenylate cyclase</fullName>
    </submittedName>
</protein>
<evidence type="ECO:0000313" key="2">
    <source>
        <dbReference type="EMBL" id="PSW20222.1"/>
    </source>
</evidence>
<dbReference type="CDD" id="cd07890">
    <property type="entry name" value="CYTH-like_AC_IV-like"/>
    <property type="match status" value="1"/>
</dbReference>
<accession>A0A2T3NVE1</accession>
<dbReference type="Gene3D" id="2.40.320.10">
    <property type="entry name" value="Hypothetical Protein Pfu-838710-001"/>
    <property type="match status" value="1"/>
</dbReference>
<organism evidence="2 3">
    <name type="scientific">Photobacterium sanctipauli</name>
    <dbReference type="NCBI Taxonomy" id="1342794"/>
    <lineage>
        <taxon>Bacteria</taxon>
        <taxon>Pseudomonadati</taxon>
        <taxon>Pseudomonadota</taxon>
        <taxon>Gammaproteobacteria</taxon>
        <taxon>Vibrionales</taxon>
        <taxon>Vibrionaceae</taxon>
        <taxon>Photobacterium</taxon>
    </lineage>
</organism>
<dbReference type="RefSeq" id="WP_036821635.1">
    <property type="nucleotide sequence ID" value="NZ_JGVO01000346.1"/>
</dbReference>
<dbReference type="EMBL" id="PYMA01000004">
    <property type="protein sequence ID" value="PSW20222.1"/>
    <property type="molecule type" value="Genomic_DNA"/>
</dbReference>
<dbReference type="InterPro" id="IPR033469">
    <property type="entry name" value="CYTH-like_dom_sf"/>
</dbReference>
<evidence type="ECO:0000313" key="3">
    <source>
        <dbReference type="Proteomes" id="UP000241771"/>
    </source>
</evidence>
<proteinExistence type="predicted"/>
<dbReference type="Pfam" id="PF01928">
    <property type="entry name" value="CYTH"/>
    <property type="match status" value="1"/>
</dbReference>
<keyword evidence="3" id="KW-1185">Reference proteome</keyword>
<dbReference type="SMART" id="SM01118">
    <property type="entry name" value="CYTH"/>
    <property type="match status" value="1"/>
</dbReference>
<dbReference type="Proteomes" id="UP000241771">
    <property type="component" value="Unassembled WGS sequence"/>
</dbReference>
<name>A0A2T3NVE1_9GAMM</name>
<dbReference type="PROSITE" id="PS51707">
    <property type="entry name" value="CYTH"/>
    <property type="match status" value="1"/>
</dbReference>